<evidence type="ECO:0000313" key="3">
    <source>
        <dbReference type="Proteomes" id="UP001152607"/>
    </source>
</evidence>
<keyword evidence="3" id="KW-1185">Reference proteome</keyword>
<dbReference type="Proteomes" id="UP001152607">
    <property type="component" value="Unassembled WGS sequence"/>
</dbReference>
<name>A0A9W4UB70_9PLEO</name>
<dbReference type="EMBL" id="CAOQHR010000003">
    <property type="protein sequence ID" value="CAI6332700.1"/>
    <property type="molecule type" value="Genomic_DNA"/>
</dbReference>
<evidence type="ECO:0000313" key="2">
    <source>
        <dbReference type="EMBL" id="CAI6332700.1"/>
    </source>
</evidence>
<organism evidence="2 3">
    <name type="scientific">Periconia digitata</name>
    <dbReference type="NCBI Taxonomy" id="1303443"/>
    <lineage>
        <taxon>Eukaryota</taxon>
        <taxon>Fungi</taxon>
        <taxon>Dikarya</taxon>
        <taxon>Ascomycota</taxon>
        <taxon>Pezizomycotina</taxon>
        <taxon>Dothideomycetes</taxon>
        <taxon>Pleosporomycetidae</taxon>
        <taxon>Pleosporales</taxon>
        <taxon>Massarineae</taxon>
        <taxon>Periconiaceae</taxon>
        <taxon>Periconia</taxon>
    </lineage>
</organism>
<reference evidence="2" key="1">
    <citation type="submission" date="2023-01" db="EMBL/GenBank/DDBJ databases">
        <authorList>
            <person name="Van Ghelder C."/>
            <person name="Rancurel C."/>
        </authorList>
    </citation>
    <scope>NUCLEOTIDE SEQUENCE</scope>
    <source>
        <strain evidence="2">CNCM I-4278</strain>
    </source>
</reference>
<feature type="compositionally biased region" description="Basic and acidic residues" evidence="1">
    <location>
        <begin position="303"/>
        <end position="313"/>
    </location>
</feature>
<feature type="compositionally biased region" description="Polar residues" evidence="1">
    <location>
        <begin position="208"/>
        <end position="218"/>
    </location>
</feature>
<feature type="compositionally biased region" description="Polar residues" evidence="1">
    <location>
        <begin position="333"/>
        <end position="345"/>
    </location>
</feature>
<feature type="region of interest" description="Disordered" evidence="1">
    <location>
        <begin position="151"/>
        <end position="361"/>
    </location>
</feature>
<comment type="caution">
    <text evidence="2">The sequence shown here is derived from an EMBL/GenBank/DDBJ whole genome shotgun (WGS) entry which is preliminary data.</text>
</comment>
<feature type="compositionally biased region" description="Basic and acidic residues" evidence="1">
    <location>
        <begin position="151"/>
        <end position="163"/>
    </location>
</feature>
<proteinExistence type="predicted"/>
<gene>
    <name evidence="2" type="ORF">PDIGIT_LOCUS5730</name>
</gene>
<feature type="compositionally biased region" description="Pro residues" evidence="1">
    <location>
        <begin position="183"/>
        <end position="192"/>
    </location>
</feature>
<dbReference type="OrthoDB" id="5409998at2759"/>
<accession>A0A9W4UB70</accession>
<sequence length="395" mass="42525">MISEISSRADNEHSLQLPLGANQLHPVLAVKTALTSFTDLNITTPALPNHRLPCTMANPTPTAPVSSHTHDLDNLQAMLNMVLVSSGQYIKQHHTTQNPNQIQGAFKRSIMAASERFHDSLDELEAEVLQAQLVLRRDLAVMKADRKKREAAAKEKEAERARLAAESTAQKPAPIDKKEDPPKSPSPPPVKVEPPAKINTPPEPQPESPSLTQKVENPSPTPAPDVKPVPSEDQNDPPAQEATASAAPQDTDDFDFDALFGDTMDTAEGDGENPGDLNLDGSGHDLSFSLDDTGPSLLPGLEDYAKSVGDDTTHNTSAPADLDLPMPDLPDVTTATVNDQPSTTKPAEAPPAQETTDNDLNLEAMTTDNLDDLFDMEFTNPEDSQFDDAFFGLGE</sequence>
<evidence type="ECO:0000256" key="1">
    <source>
        <dbReference type="SAM" id="MobiDB-lite"/>
    </source>
</evidence>
<feature type="compositionally biased region" description="Low complexity" evidence="1">
    <location>
        <begin position="318"/>
        <end position="331"/>
    </location>
</feature>
<dbReference type="AlphaFoldDB" id="A0A9W4UB70"/>
<protein>
    <submittedName>
        <fullName evidence="2">Uncharacterized protein</fullName>
    </submittedName>
</protein>